<organism evidence="9 10">
    <name type="scientific">Entomoplasma freundtii</name>
    <dbReference type="NCBI Taxonomy" id="74700"/>
    <lineage>
        <taxon>Bacteria</taxon>
        <taxon>Bacillati</taxon>
        <taxon>Mycoplasmatota</taxon>
        <taxon>Mollicutes</taxon>
        <taxon>Entomoplasmatales</taxon>
        <taxon>Entomoplasmataceae</taxon>
        <taxon>Entomoplasma</taxon>
    </lineage>
</organism>
<dbReference type="GO" id="GO:0012505">
    <property type="term" value="C:endomembrane system"/>
    <property type="evidence" value="ECO:0007669"/>
    <property type="project" value="UniProtKB-SubCell"/>
</dbReference>
<feature type="transmembrane region" description="Helical" evidence="8">
    <location>
        <begin position="418"/>
        <end position="438"/>
    </location>
</feature>
<dbReference type="EMBL" id="CP024962">
    <property type="protein sequence ID" value="ATZ16402.1"/>
    <property type="molecule type" value="Genomic_DNA"/>
</dbReference>
<accession>A0A2K8NRE7</accession>
<evidence type="ECO:0000256" key="5">
    <source>
        <dbReference type="ARBA" id="ARBA00022989"/>
    </source>
</evidence>
<dbReference type="GO" id="GO:0005886">
    <property type="term" value="C:plasma membrane"/>
    <property type="evidence" value="ECO:0007669"/>
    <property type="project" value="TreeGrafter"/>
</dbReference>
<feature type="transmembrane region" description="Helical" evidence="8">
    <location>
        <begin position="181"/>
        <end position="201"/>
    </location>
</feature>
<keyword evidence="5 8" id="KW-1133">Transmembrane helix</keyword>
<dbReference type="Pfam" id="PF00860">
    <property type="entry name" value="Xan_ur_permease"/>
    <property type="match status" value="1"/>
</dbReference>
<dbReference type="GO" id="GO:0005345">
    <property type="term" value="F:purine nucleobase transmembrane transporter activity"/>
    <property type="evidence" value="ECO:0007669"/>
    <property type="project" value="TreeGrafter"/>
</dbReference>
<dbReference type="InterPro" id="IPR006043">
    <property type="entry name" value="NCS2"/>
</dbReference>
<protein>
    <submittedName>
        <fullName evidence="9">Xanthine/uracil permease</fullName>
    </submittedName>
</protein>
<evidence type="ECO:0000256" key="8">
    <source>
        <dbReference type="SAM" id="Phobius"/>
    </source>
</evidence>
<feature type="transmembrane region" description="Helical" evidence="8">
    <location>
        <begin position="312"/>
        <end position="331"/>
    </location>
</feature>
<keyword evidence="3" id="KW-0813">Transport</keyword>
<dbReference type="Proteomes" id="UP000232222">
    <property type="component" value="Chromosome"/>
</dbReference>
<feature type="compositionally biased region" description="Basic residues" evidence="7">
    <location>
        <begin position="18"/>
        <end position="27"/>
    </location>
</feature>
<evidence type="ECO:0000313" key="10">
    <source>
        <dbReference type="Proteomes" id="UP000232222"/>
    </source>
</evidence>
<proteinExistence type="inferred from homology"/>
<comment type="subcellular location">
    <subcellularLocation>
        <location evidence="1">Endomembrane system</location>
        <topology evidence="1">Multi-pass membrane protein</topology>
    </subcellularLocation>
</comment>
<keyword evidence="10" id="KW-1185">Reference proteome</keyword>
<dbReference type="PANTHER" id="PTHR43337">
    <property type="entry name" value="XANTHINE/URACIL PERMEASE C887.17-RELATED"/>
    <property type="match status" value="1"/>
</dbReference>
<feature type="transmembrane region" description="Helical" evidence="8">
    <location>
        <begin position="445"/>
        <end position="476"/>
    </location>
</feature>
<feature type="region of interest" description="Disordered" evidence="7">
    <location>
        <begin position="1"/>
        <end position="27"/>
    </location>
</feature>
<evidence type="ECO:0000256" key="3">
    <source>
        <dbReference type="ARBA" id="ARBA00022448"/>
    </source>
</evidence>
<dbReference type="KEGG" id="efr:EFREU_v1c03760"/>
<feature type="transmembrane region" description="Helical" evidence="8">
    <location>
        <begin position="221"/>
        <end position="240"/>
    </location>
</feature>
<reference evidence="9 10" key="1">
    <citation type="submission" date="2017-11" db="EMBL/GenBank/DDBJ databases">
        <title>Genome sequence of Entomoplasma freundtii BARC 318 (ATCC 51999).</title>
        <authorList>
            <person name="Lo W.-S."/>
            <person name="Gasparich G.E."/>
            <person name="Kuo C.-H."/>
        </authorList>
    </citation>
    <scope>NUCLEOTIDE SEQUENCE [LARGE SCALE GENOMIC DNA]</scope>
    <source>
        <strain evidence="9 10">BARC 318</strain>
    </source>
</reference>
<keyword evidence="4 8" id="KW-0812">Transmembrane</keyword>
<feature type="transmembrane region" description="Helical" evidence="8">
    <location>
        <begin position="145"/>
        <end position="169"/>
    </location>
</feature>
<evidence type="ECO:0000256" key="4">
    <source>
        <dbReference type="ARBA" id="ARBA00022692"/>
    </source>
</evidence>
<sequence length="509" mass="55239">MLGLVEQKKGGMANTSKSNKKQAIKKNHQLKTKSNFKPIKGPKTLGGYFKFDTFGTTLKKEIIGGLTTFLALVYILSVNPAILQGAPSIDGSQGNMNYFGIFLSTAITAFFTTFIMGLVANVPIVLTPTMGMNTLFTYSIAQQGIGFEGAMLAIIFANILFTIVTVTPIKETVLKALPRSLTLGFTLSIGFFIAYVGLQQIGLFSLTNGLPIASLSKLKDTYPMVLLGLGTLGLMLLFHFKKVPGGIAISLLVGFALVLIIANVVPRDSQWVGQGGSFAGANFRDGFTWEYDWSGWTWNIKTGWRAFGDSKIWLSPVFYISILLVTLMAFFDGVSAMGTLTHQLDRPNPQQLIKKELTIDATCGILNGCIGTSTIGGTIESSTGIQQGARTGFAAIVASLMFLVAIPLYPIFKMIPTFITGAACVYIGLLISGVITQIEWKKPEFAFAVVMTIIMAMTTYTLINGVAFGIITYTFVMLVTKKVKQMSLLMWPLSLLMIIYFVALAFVQV</sequence>
<evidence type="ECO:0000256" key="2">
    <source>
        <dbReference type="ARBA" id="ARBA00005697"/>
    </source>
</evidence>
<evidence type="ECO:0000313" key="9">
    <source>
        <dbReference type="EMBL" id="ATZ16402.1"/>
    </source>
</evidence>
<evidence type="ECO:0000256" key="7">
    <source>
        <dbReference type="SAM" id="MobiDB-lite"/>
    </source>
</evidence>
<feature type="transmembrane region" description="Helical" evidence="8">
    <location>
        <begin position="62"/>
        <end position="86"/>
    </location>
</feature>
<dbReference type="InterPro" id="IPR045018">
    <property type="entry name" value="Azg-like"/>
</dbReference>
<keyword evidence="6 8" id="KW-0472">Membrane</keyword>
<comment type="similarity">
    <text evidence="2">Belongs to the nucleobase:cation symporter-2 (NCS2) (TC 2.A.40) family. Azg-like subfamily.</text>
</comment>
<name>A0A2K8NRE7_9MOLU</name>
<evidence type="ECO:0000256" key="6">
    <source>
        <dbReference type="ARBA" id="ARBA00023136"/>
    </source>
</evidence>
<feature type="transmembrane region" description="Helical" evidence="8">
    <location>
        <begin position="98"/>
        <end position="125"/>
    </location>
</feature>
<dbReference type="PANTHER" id="PTHR43337:SF1">
    <property type="entry name" value="XANTHINE_URACIL PERMEASE C887.17-RELATED"/>
    <property type="match status" value="1"/>
</dbReference>
<evidence type="ECO:0000256" key="1">
    <source>
        <dbReference type="ARBA" id="ARBA00004127"/>
    </source>
</evidence>
<dbReference type="OrthoDB" id="9808458at2"/>
<gene>
    <name evidence="9" type="primary">pbuG</name>
    <name evidence="9" type="ORF">EFREU_v1c03760</name>
</gene>
<feature type="transmembrane region" description="Helical" evidence="8">
    <location>
        <begin position="392"/>
        <end position="412"/>
    </location>
</feature>
<feature type="transmembrane region" description="Helical" evidence="8">
    <location>
        <begin position="488"/>
        <end position="507"/>
    </location>
</feature>
<feature type="transmembrane region" description="Helical" evidence="8">
    <location>
        <begin position="247"/>
        <end position="265"/>
    </location>
</feature>
<dbReference type="AlphaFoldDB" id="A0A2K8NRE7"/>